<evidence type="ECO:0000256" key="1">
    <source>
        <dbReference type="ARBA" id="ARBA00022630"/>
    </source>
</evidence>
<dbReference type="InterPro" id="IPR013785">
    <property type="entry name" value="Aldolase_TIM"/>
</dbReference>
<proteinExistence type="predicted"/>
<keyword evidence="1" id="KW-0285">Flavoprotein</keyword>
<accession>A0ABR2IKN4</accession>
<dbReference type="Pfam" id="PF00724">
    <property type="entry name" value="Oxidored_FMN"/>
    <property type="match status" value="1"/>
</dbReference>
<evidence type="ECO:0000259" key="3">
    <source>
        <dbReference type="Pfam" id="PF00724"/>
    </source>
</evidence>
<dbReference type="CDD" id="cd02803">
    <property type="entry name" value="OYE_like_FMN_family"/>
    <property type="match status" value="1"/>
</dbReference>
<dbReference type="SUPFAM" id="SSF51395">
    <property type="entry name" value="FMN-linked oxidoreductases"/>
    <property type="match status" value="1"/>
</dbReference>
<dbReference type="InterPro" id="IPR051799">
    <property type="entry name" value="NADH_flavin_oxidoreductase"/>
</dbReference>
<dbReference type="EMBL" id="JAPFFF010000016">
    <property type="protein sequence ID" value="KAK8864880.1"/>
    <property type="molecule type" value="Genomic_DNA"/>
</dbReference>
<gene>
    <name evidence="4" type="ORF">M9Y10_010407</name>
</gene>
<comment type="caution">
    <text evidence="4">The sequence shown here is derived from an EMBL/GenBank/DDBJ whole genome shotgun (WGS) entry which is preliminary data.</text>
</comment>
<dbReference type="InterPro" id="IPR001155">
    <property type="entry name" value="OxRdtase_FMN_N"/>
</dbReference>
<keyword evidence="2" id="KW-0560">Oxidoreductase</keyword>
<dbReference type="PANTHER" id="PTHR43656">
    <property type="entry name" value="BINDING OXIDOREDUCTASE, PUTATIVE (AFU_ORTHOLOGUE AFUA_2G08260)-RELATED"/>
    <property type="match status" value="1"/>
</dbReference>
<evidence type="ECO:0000313" key="5">
    <source>
        <dbReference type="Proteomes" id="UP001470230"/>
    </source>
</evidence>
<protein>
    <recommendedName>
        <fullName evidence="3">NADH:flavin oxidoreductase/NADH oxidase N-terminal domain-containing protein</fullName>
    </recommendedName>
</protein>
<dbReference type="Gene3D" id="3.20.20.70">
    <property type="entry name" value="Aldolase class I"/>
    <property type="match status" value="1"/>
</dbReference>
<feature type="domain" description="NADH:flavin oxidoreductase/NADH oxidase N-terminal" evidence="3">
    <location>
        <begin position="10"/>
        <end position="369"/>
    </location>
</feature>
<keyword evidence="5" id="KW-1185">Reference proteome</keyword>
<sequence>MLNKRQNSILFSPIKIGPITIPNRFLRSPISWGDADENGFPSQNELDHLVKLAQGKVGLIIPGFMFPYKTGRVFLGQTGMSTPFHAEKWRKTVDQIHQLGSKVIFQIAAGGIACRYDCKEQLIKGPSANVFDRTDIHELTRMEIDEIVESFVNASVFATSIAGGDGIMVHYAHGYLLSQFASPASNQRTDEYGGSVENRSRIIRRIAESVDRAINKNQRERKYAIIAKCNGHDCFGNSGITPEICAETVGEVKKSGIDLFEISTGFLNAFNMSRGCKQPIRQHLRSKMQQQYDGFCTVYDKNYPYSEHYTAKYAEVVRKKNPDVKLAIVGGNRSFDAMEKLVSSGQCEIVSIARPFIRDPLLVKRFYEGKLDKAECQSCNQCFIHGGSNHIQCTFPPPLKT</sequence>
<evidence type="ECO:0000256" key="2">
    <source>
        <dbReference type="ARBA" id="ARBA00023002"/>
    </source>
</evidence>
<organism evidence="4 5">
    <name type="scientific">Tritrichomonas musculus</name>
    <dbReference type="NCBI Taxonomy" id="1915356"/>
    <lineage>
        <taxon>Eukaryota</taxon>
        <taxon>Metamonada</taxon>
        <taxon>Parabasalia</taxon>
        <taxon>Tritrichomonadida</taxon>
        <taxon>Tritrichomonadidae</taxon>
        <taxon>Tritrichomonas</taxon>
    </lineage>
</organism>
<evidence type="ECO:0000313" key="4">
    <source>
        <dbReference type="EMBL" id="KAK8864880.1"/>
    </source>
</evidence>
<name>A0ABR2IKN4_9EUKA</name>
<dbReference type="PANTHER" id="PTHR43656:SF2">
    <property type="entry name" value="BINDING OXIDOREDUCTASE, PUTATIVE (AFU_ORTHOLOGUE AFUA_2G08260)-RELATED"/>
    <property type="match status" value="1"/>
</dbReference>
<dbReference type="Proteomes" id="UP001470230">
    <property type="component" value="Unassembled WGS sequence"/>
</dbReference>
<reference evidence="4 5" key="1">
    <citation type="submission" date="2024-04" db="EMBL/GenBank/DDBJ databases">
        <title>Tritrichomonas musculus Genome.</title>
        <authorList>
            <person name="Alves-Ferreira E."/>
            <person name="Grigg M."/>
            <person name="Lorenzi H."/>
            <person name="Galac M."/>
        </authorList>
    </citation>
    <scope>NUCLEOTIDE SEQUENCE [LARGE SCALE GENOMIC DNA]</scope>
    <source>
        <strain evidence="4 5">EAF2021</strain>
    </source>
</reference>